<dbReference type="Gene3D" id="3.30.450.40">
    <property type="match status" value="1"/>
</dbReference>
<dbReference type="Gene3D" id="3.30.450.270">
    <property type="match status" value="1"/>
</dbReference>
<dbReference type="Gene3D" id="1.10.287.130">
    <property type="match status" value="1"/>
</dbReference>
<dbReference type="InterPro" id="IPR003018">
    <property type="entry name" value="GAF"/>
</dbReference>
<dbReference type="EC" id="2.7.13.3" evidence="3"/>
<dbReference type="SUPFAM" id="SSF55781">
    <property type="entry name" value="GAF domain-like"/>
    <property type="match status" value="2"/>
</dbReference>
<dbReference type="InterPro" id="IPR036097">
    <property type="entry name" value="HisK_dim/P_sf"/>
</dbReference>
<evidence type="ECO:0000256" key="7">
    <source>
        <dbReference type="ARBA" id="ARBA00022679"/>
    </source>
</evidence>
<dbReference type="InterPro" id="IPR035965">
    <property type="entry name" value="PAS-like_dom_sf"/>
</dbReference>
<reference evidence="13 14" key="1">
    <citation type="submission" date="2018-07" db="EMBL/GenBank/DDBJ databases">
        <title>Genome assembly of strain KB82.</title>
        <authorList>
            <person name="Kukolya J."/>
            <person name="Horvath B."/>
            <person name="Nagy I."/>
            <person name="Toth A."/>
        </authorList>
    </citation>
    <scope>NUCLEOTIDE SEQUENCE [LARGE SCALE GENOMIC DNA]</scope>
    <source>
        <strain evidence="13 14">Kb82</strain>
    </source>
</reference>
<dbReference type="Gene3D" id="3.30.450.20">
    <property type="entry name" value="PAS domain"/>
    <property type="match status" value="1"/>
</dbReference>
<keyword evidence="9" id="KW-0157">Chromophore</keyword>
<dbReference type="SUPFAM" id="SSF47384">
    <property type="entry name" value="Homodimeric domain of signal transducing histidine kinase"/>
    <property type="match status" value="1"/>
</dbReference>
<dbReference type="PROSITE" id="PS50109">
    <property type="entry name" value="HIS_KIN"/>
    <property type="match status" value="1"/>
</dbReference>
<evidence type="ECO:0000256" key="2">
    <source>
        <dbReference type="ARBA" id="ARBA00006402"/>
    </source>
</evidence>
<evidence type="ECO:0000256" key="1">
    <source>
        <dbReference type="ARBA" id="ARBA00000085"/>
    </source>
</evidence>
<name>A0ABR9TI56_9FLAO</name>
<dbReference type="Gene3D" id="3.30.565.10">
    <property type="entry name" value="Histidine kinase-like ATPase, C-terminal domain"/>
    <property type="match status" value="1"/>
</dbReference>
<keyword evidence="14" id="KW-1185">Reference proteome</keyword>
<dbReference type="InterPro" id="IPR003594">
    <property type="entry name" value="HATPase_dom"/>
</dbReference>
<organism evidence="13 14">
    <name type="scientific">Flavobacterium hungaricum</name>
    <dbReference type="NCBI Taxonomy" id="2082725"/>
    <lineage>
        <taxon>Bacteria</taxon>
        <taxon>Pseudomonadati</taxon>
        <taxon>Bacteroidota</taxon>
        <taxon>Flavobacteriia</taxon>
        <taxon>Flavobacteriales</taxon>
        <taxon>Flavobacteriaceae</taxon>
        <taxon>Flavobacterium</taxon>
    </lineage>
</organism>
<dbReference type="InterPro" id="IPR036890">
    <property type="entry name" value="HATPase_C_sf"/>
</dbReference>
<dbReference type="SMART" id="SM00065">
    <property type="entry name" value="GAF"/>
    <property type="match status" value="1"/>
</dbReference>
<comment type="similarity">
    <text evidence="2">In the N-terminal section; belongs to the phytochrome family.</text>
</comment>
<evidence type="ECO:0000256" key="3">
    <source>
        <dbReference type="ARBA" id="ARBA00012438"/>
    </source>
</evidence>
<comment type="caution">
    <text evidence="13">The sequence shown here is derived from an EMBL/GenBank/DDBJ whole genome shotgun (WGS) entry which is preliminary data.</text>
</comment>
<keyword evidence="6" id="KW-0716">Sensory transduction</keyword>
<keyword evidence="10" id="KW-0675">Receptor</keyword>
<comment type="catalytic activity">
    <reaction evidence="1">
        <text>ATP + protein L-histidine = ADP + protein N-phospho-L-histidine.</text>
        <dbReference type="EC" id="2.7.13.3"/>
    </reaction>
</comment>
<evidence type="ECO:0000256" key="5">
    <source>
        <dbReference type="ARBA" id="ARBA00022553"/>
    </source>
</evidence>
<keyword evidence="4" id="KW-0600">Photoreceptor protein</keyword>
<evidence type="ECO:0000256" key="9">
    <source>
        <dbReference type="ARBA" id="ARBA00022991"/>
    </source>
</evidence>
<keyword evidence="5" id="KW-0597">Phosphoprotein</keyword>
<dbReference type="InterPro" id="IPR043150">
    <property type="entry name" value="Phytochrome_PHY_sf"/>
</dbReference>
<dbReference type="InterPro" id="IPR029016">
    <property type="entry name" value="GAF-like_dom_sf"/>
</dbReference>
<dbReference type="RefSeq" id="WP_193845355.1">
    <property type="nucleotide sequence ID" value="NZ_PRDM01000001.1"/>
</dbReference>
<proteinExistence type="inferred from homology"/>
<dbReference type="InterPro" id="IPR052162">
    <property type="entry name" value="Sensor_kinase/Photoreceptor"/>
</dbReference>
<dbReference type="PRINTS" id="PR01033">
    <property type="entry name" value="PHYTOCHROME"/>
</dbReference>
<dbReference type="InterPro" id="IPR016132">
    <property type="entry name" value="Phyto_chromo_attachment"/>
</dbReference>
<dbReference type="Pfam" id="PF08446">
    <property type="entry name" value="PAS_2"/>
    <property type="match status" value="1"/>
</dbReference>
<dbReference type="InterPro" id="IPR001294">
    <property type="entry name" value="Phytochrome"/>
</dbReference>
<protein>
    <recommendedName>
        <fullName evidence="3">histidine kinase</fullName>
        <ecNumber evidence="3">2.7.13.3</ecNumber>
    </recommendedName>
</protein>
<dbReference type="InterPro" id="IPR013515">
    <property type="entry name" value="Phytochrome_cen-reg"/>
</dbReference>
<evidence type="ECO:0000259" key="11">
    <source>
        <dbReference type="PROSITE" id="PS50046"/>
    </source>
</evidence>
<dbReference type="PANTHER" id="PTHR43304:SF1">
    <property type="entry name" value="PAC DOMAIN-CONTAINING PROTEIN"/>
    <property type="match status" value="1"/>
</dbReference>
<dbReference type="PANTHER" id="PTHR43304">
    <property type="entry name" value="PHYTOCHROME-LIKE PROTEIN CPH1"/>
    <property type="match status" value="1"/>
</dbReference>
<dbReference type="SUPFAM" id="SSF55874">
    <property type="entry name" value="ATPase domain of HSP90 chaperone/DNA topoisomerase II/histidine kinase"/>
    <property type="match status" value="1"/>
</dbReference>
<sequence>MKIKDIVNRDIVTLTNCDQEPIHIPGKIQPHGFLIGLTQDWKIDFCTQNISSFVNVLHTQALGKTFEAVFGSKAQKQIFDYINEDKIQDAFPLEIDLNGKLFQISIHKSYGIYVLEAEPQFDKEKLADVYTQTIQFVTQMNNTKSLKDLCALVAQGTREITGYDRVMIYRFDEQYNGEVFAENCREDLEPFLGLHYPHTDIPVQARELYIKNQLRLIVDINYEPVPIFTVDDKEGKNLDLSLSILRSTSPIHVEYLKNMGVGATLTISLIHHDRLWGLIACHHYSEKNISPEIRLAAKLQGQFITSQIDIRQSNDEYINARKALDAFEHLTALELPLVEESLETIIQMPQLLQICNAAGVSIVFRDKIYKSGLAPSDEQITALIDSIDKEKINHLIATNNITDHFPLEKCSNFAGIIYHSLGSSDFIIWSRPETISEINWGGDPEKSIIKDSTGLHPRNSFNIWKQIVKGQSSDWKQFEINTAAQYAHALHNNLMMIMLSEEEEKYRHQSEVLRETNLELENINWISTHDLQEPLRKIQMITSKMMSDLKEEPDNPFSGSLERVSKSASRMRGLLEDILKYTRIKNTKDSLEKTDLNLILDATLDEMKEVIAESNAVIEYEKLPEVHAIGFLMRQLFSNVIQNSLKYASPERNPVIKITASQEPVIIKDLFHVYCHWIRFSDNGIGFEQQYAESIFKVFTRLHTQQQYSGSGVGLALCKKIMQAVGGTIHAEGKLGEGTAITIYFPCDPEDSLA</sequence>
<dbReference type="Pfam" id="PF00360">
    <property type="entry name" value="PHY"/>
    <property type="match status" value="1"/>
</dbReference>
<evidence type="ECO:0000256" key="10">
    <source>
        <dbReference type="ARBA" id="ARBA00023170"/>
    </source>
</evidence>
<accession>A0ABR9TI56</accession>
<evidence type="ECO:0000313" key="14">
    <source>
        <dbReference type="Proteomes" id="UP000640614"/>
    </source>
</evidence>
<dbReference type="SMART" id="SM00387">
    <property type="entry name" value="HATPase_c"/>
    <property type="match status" value="1"/>
</dbReference>
<dbReference type="PROSITE" id="PS50046">
    <property type="entry name" value="PHYTOCHROME_2"/>
    <property type="match status" value="1"/>
</dbReference>
<dbReference type="InterPro" id="IPR005467">
    <property type="entry name" value="His_kinase_dom"/>
</dbReference>
<dbReference type="EMBL" id="PRDM01000001">
    <property type="protein sequence ID" value="MBE8724357.1"/>
    <property type="molecule type" value="Genomic_DNA"/>
</dbReference>
<dbReference type="Pfam" id="PF01590">
    <property type="entry name" value="GAF"/>
    <property type="match status" value="1"/>
</dbReference>
<evidence type="ECO:0000313" key="13">
    <source>
        <dbReference type="EMBL" id="MBE8724357.1"/>
    </source>
</evidence>
<dbReference type="Pfam" id="PF02518">
    <property type="entry name" value="HATPase_c"/>
    <property type="match status" value="1"/>
</dbReference>
<dbReference type="InterPro" id="IPR013654">
    <property type="entry name" value="PAS_2"/>
</dbReference>
<feature type="domain" description="Phytochrome chromophore attachment site" evidence="11">
    <location>
        <begin position="145"/>
        <end position="302"/>
    </location>
</feature>
<dbReference type="SUPFAM" id="SSF55785">
    <property type="entry name" value="PYP-like sensor domain (PAS domain)"/>
    <property type="match status" value="1"/>
</dbReference>
<dbReference type="Proteomes" id="UP000640614">
    <property type="component" value="Unassembled WGS sequence"/>
</dbReference>
<keyword evidence="7" id="KW-0808">Transferase</keyword>
<gene>
    <name evidence="13" type="ORF">C4F50_05290</name>
</gene>
<evidence type="ECO:0000256" key="4">
    <source>
        <dbReference type="ARBA" id="ARBA00022543"/>
    </source>
</evidence>
<feature type="domain" description="Histidine kinase" evidence="12">
    <location>
        <begin position="526"/>
        <end position="749"/>
    </location>
</feature>
<evidence type="ECO:0000256" key="6">
    <source>
        <dbReference type="ARBA" id="ARBA00022606"/>
    </source>
</evidence>
<evidence type="ECO:0000256" key="8">
    <source>
        <dbReference type="ARBA" id="ARBA00022777"/>
    </source>
</evidence>
<evidence type="ECO:0000259" key="12">
    <source>
        <dbReference type="PROSITE" id="PS50109"/>
    </source>
</evidence>
<keyword evidence="8" id="KW-0418">Kinase</keyword>